<dbReference type="EC" id="3.1.26.5" evidence="8"/>
<keyword evidence="1" id="KW-0963">Cytoplasm</keyword>
<evidence type="ECO:0000256" key="5">
    <source>
        <dbReference type="ARBA" id="ARBA00022759"/>
    </source>
</evidence>
<reference evidence="8 9" key="1">
    <citation type="submission" date="2006-10" db="EMBL/GenBank/DDBJ databases">
        <title>Complete sequence of Methanosaeta thermophila PT.</title>
        <authorList>
            <consortium name="US DOE Joint Genome Institute"/>
            <person name="Copeland A."/>
            <person name="Lucas S."/>
            <person name="Lapidus A."/>
            <person name="Barry K."/>
            <person name="Detter J.C."/>
            <person name="Glavina del Rio T."/>
            <person name="Hammon N."/>
            <person name="Israni S."/>
            <person name="Pitluck S."/>
            <person name="Chain P."/>
            <person name="Malfatti S."/>
            <person name="Shin M."/>
            <person name="Vergez L."/>
            <person name="Schmutz J."/>
            <person name="Larimer F."/>
            <person name="Land M."/>
            <person name="Hauser L."/>
            <person name="Kyrpides N."/>
            <person name="Kim E."/>
            <person name="Smith K.S."/>
            <person name="Ingram-Smith C."/>
            <person name="Richardson P."/>
        </authorList>
    </citation>
    <scope>NUCLEOTIDE SEQUENCE [LARGE SCALE GENOMIC DNA]</scope>
    <source>
        <strain evidence="9">DSM 6194 / JCM 14653 / NBRC 101360 / PT</strain>
    </source>
</reference>
<dbReference type="PIRSF" id="PIRSF004878">
    <property type="entry name" value="RNase_P_4"/>
    <property type="match status" value="1"/>
</dbReference>
<dbReference type="EMBL" id="CP000477">
    <property type="protein sequence ID" value="ABK15348.1"/>
    <property type="molecule type" value="Genomic_DNA"/>
</dbReference>
<dbReference type="InterPro" id="IPR016432">
    <property type="entry name" value="RNP4"/>
</dbReference>
<name>A0B9H4_METTP</name>
<evidence type="ECO:0000256" key="6">
    <source>
        <dbReference type="ARBA" id="ARBA00022801"/>
    </source>
</evidence>
<keyword evidence="9" id="KW-1185">Reference proteome</keyword>
<evidence type="ECO:0000313" key="8">
    <source>
        <dbReference type="EMBL" id="ABK15348.1"/>
    </source>
</evidence>
<evidence type="ECO:0000256" key="3">
    <source>
        <dbReference type="ARBA" id="ARBA00022722"/>
    </source>
</evidence>
<keyword evidence="4" id="KW-0479">Metal-binding</keyword>
<dbReference type="KEGG" id="mtp:Mthe_1578"/>
<dbReference type="GO" id="GO:0004526">
    <property type="term" value="F:ribonuclease P activity"/>
    <property type="evidence" value="ECO:0007669"/>
    <property type="project" value="UniProtKB-EC"/>
</dbReference>
<gene>
    <name evidence="8" type="ordered locus">Mthe_1578</name>
</gene>
<accession>A0B9H4</accession>
<evidence type="ECO:0000256" key="2">
    <source>
        <dbReference type="ARBA" id="ARBA00022694"/>
    </source>
</evidence>
<evidence type="ECO:0000256" key="1">
    <source>
        <dbReference type="ARBA" id="ARBA00022490"/>
    </source>
</evidence>
<protein>
    <submittedName>
        <fullName evidence="8">Ribonuclease P protein subunit Rpp21</fullName>
        <ecNumber evidence="8">3.1.26.5</ecNumber>
    </submittedName>
</protein>
<dbReference type="GO" id="GO:0030677">
    <property type="term" value="C:ribonuclease P complex"/>
    <property type="evidence" value="ECO:0007669"/>
    <property type="project" value="InterPro"/>
</dbReference>
<sequence length="83" mass="10000">MERLFELARANAETHPERSDRYVELALKIGMRLRVRPTREMKRMFCKSCRGFLSPAQRMVRLRDGVLVIRCMRCGHISRMRYR</sequence>
<dbReference type="Gene3D" id="6.20.50.20">
    <property type="match status" value="1"/>
</dbReference>
<keyword evidence="3" id="KW-0540">Nuclease</keyword>
<dbReference type="STRING" id="349307.Mthe_1578"/>
<keyword evidence="6 8" id="KW-0378">Hydrolase</keyword>
<dbReference type="GO" id="GO:0001682">
    <property type="term" value="P:tRNA 5'-leader removal"/>
    <property type="evidence" value="ECO:0007669"/>
    <property type="project" value="InterPro"/>
</dbReference>
<proteinExistence type="predicted"/>
<evidence type="ECO:0000256" key="4">
    <source>
        <dbReference type="ARBA" id="ARBA00022723"/>
    </source>
</evidence>
<dbReference type="OrthoDB" id="10058at2157"/>
<evidence type="ECO:0000256" key="7">
    <source>
        <dbReference type="ARBA" id="ARBA00022833"/>
    </source>
</evidence>
<dbReference type="Gene3D" id="1.20.5.420">
    <property type="entry name" value="Immunoglobulin FC, subunit C"/>
    <property type="match status" value="1"/>
</dbReference>
<organism evidence="8 9">
    <name type="scientific">Methanothrix thermoacetophila (strain DSM 6194 / JCM 14653 / NBRC 101360 / PT)</name>
    <name type="common">Methanosaeta thermophila</name>
    <dbReference type="NCBI Taxonomy" id="349307"/>
    <lineage>
        <taxon>Archaea</taxon>
        <taxon>Methanobacteriati</taxon>
        <taxon>Methanobacteriota</taxon>
        <taxon>Stenosarchaea group</taxon>
        <taxon>Methanomicrobia</taxon>
        <taxon>Methanotrichales</taxon>
        <taxon>Methanotrichaceae</taxon>
        <taxon>Methanothrix</taxon>
    </lineage>
</organism>
<keyword evidence="7" id="KW-0862">Zinc</keyword>
<evidence type="ECO:0000313" key="9">
    <source>
        <dbReference type="Proteomes" id="UP000000674"/>
    </source>
</evidence>
<keyword evidence="5" id="KW-0255">Endonuclease</keyword>
<dbReference type="AlphaFoldDB" id="A0B9H4"/>
<dbReference type="Proteomes" id="UP000000674">
    <property type="component" value="Chromosome"/>
</dbReference>
<keyword evidence="2" id="KW-0819">tRNA processing</keyword>
<dbReference type="HOGENOM" id="CLU_079140_3_2_2"/>
<dbReference type="GO" id="GO:0046872">
    <property type="term" value="F:metal ion binding"/>
    <property type="evidence" value="ECO:0007669"/>
    <property type="project" value="UniProtKB-KW"/>
</dbReference>
<dbReference type="InterPro" id="IPR007175">
    <property type="entry name" value="Rpr2/Snm1/Rpp21"/>
</dbReference>
<dbReference type="Pfam" id="PF04032">
    <property type="entry name" value="Rpr2"/>
    <property type="match status" value="1"/>
</dbReference>